<proteinExistence type="predicted"/>
<protein>
    <submittedName>
        <fullName evidence="1">Uncharacterized protein</fullName>
    </submittedName>
</protein>
<evidence type="ECO:0000313" key="1">
    <source>
        <dbReference type="EMBL" id="GAH00549.1"/>
    </source>
</evidence>
<reference evidence="1" key="1">
    <citation type="journal article" date="2014" name="Front. Microbiol.">
        <title>High frequency of phylogenetically diverse reductive dehalogenase-homologous genes in deep subseafloor sedimentary metagenomes.</title>
        <authorList>
            <person name="Kawai M."/>
            <person name="Futagami T."/>
            <person name="Toyoda A."/>
            <person name="Takaki Y."/>
            <person name="Nishi S."/>
            <person name="Hori S."/>
            <person name="Arai W."/>
            <person name="Tsubouchi T."/>
            <person name="Morono Y."/>
            <person name="Uchiyama I."/>
            <person name="Ito T."/>
            <person name="Fujiyama A."/>
            <person name="Inagaki F."/>
            <person name="Takami H."/>
        </authorList>
    </citation>
    <scope>NUCLEOTIDE SEQUENCE</scope>
    <source>
        <strain evidence="1">Expedition CK06-06</strain>
    </source>
</reference>
<organism evidence="1">
    <name type="scientific">marine sediment metagenome</name>
    <dbReference type="NCBI Taxonomy" id="412755"/>
    <lineage>
        <taxon>unclassified sequences</taxon>
        <taxon>metagenomes</taxon>
        <taxon>ecological metagenomes</taxon>
    </lineage>
</organism>
<gene>
    <name evidence="1" type="ORF">S01H4_41612</name>
</gene>
<sequence>MPLATAIAILAVLVVLGQLGGVPALAGMVTLLAAAA</sequence>
<feature type="non-terminal residue" evidence="1">
    <location>
        <position position="36"/>
    </location>
</feature>
<dbReference type="EMBL" id="BART01022774">
    <property type="protein sequence ID" value="GAH00549.1"/>
    <property type="molecule type" value="Genomic_DNA"/>
</dbReference>
<comment type="caution">
    <text evidence="1">The sequence shown here is derived from an EMBL/GenBank/DDBJ whole genome shotgun (WGS) entry which is preliminary data.</text>
</comment>
<accession>X1D647</accession>
<name>X1D647_9ZZZZ</name>
<dbReference type="AlphaFoldDB" id="X1D647"/>